<feature type="compositionally biased region" description="Polar residues" evidence="1">
    <location>
        <begin position="666"/>
        <end position="691"/>
    </location>
</feature>
<gene>
    <name evidence="2" type="ORF">N7452_005515</name>
</gene>
<reference evidence="2" key="1">
    <citation type="submission" date="2022-12" db="EMBL/GenBank/DDBJ databases">
        <authorList>
            <person name="Petersen C."/>
        </authorList>
    </citation>
    <scope>NUCLEOTIDE SEQUENCE</scope>
    <source>
        <strain evidence="2">IBT 35673</strain>
    </source>
</reference>
<feature type="region of interest" description="Disordered" evidence="1">
    <location>
        <begin position="653"/>
        <end position="717"/>
    </location>
</feature>
<dbReference type="InterPro" id="IPR014839">
    <property type="entry name" value="Crt10"/>
</dbReference>
<reference evidence="2" key="2">
    <citation type="journal article" date="2023" name="IMA Fungus">
        <title>Comparative genomic study of the Penicillium genus elucidates a diverse pangenome and 15 lateral gene transfer events.</title>
        <authorList>
            <person name="Petersen C."/>
            <person name="Sorensen T."/>
            <person name="Nielsen M.R."/>
            <person name="Sondergaard T.E."/>
            <person name="Sorensen J.L."/>
            <person name="Fitzpatrick D.A."/>
            <person name="Frisvad J.C."/>
            <person name="Nielsen K.L."/>
        </authorList>
    </citation>
    <scope>NUCLEOTIDE SEQUENCE</scope>
    <source>
        <strain evidence="2">IBT 35673</strain>
    </source>
</reference>
<name>A0A9W9QIV8_PENBR</name>
<proteinExistence type="predicted"/>
<organism evidence="2 3">
    <name type="scientific">Penicillium brevicompactum</name>
    <dbReference type="NCBI Taxonomy" id="5074"/>
    <lineage>
        <taxon>Eukaryota</taxon>
        <taxon>Fungi</taxon>
        <taxon>Dikarya</taxon>
        <taxon>Ascomycota</taxon>
        <taxon>Pezizomycotina</taxon>
        <taxon>Eurotiomycetes</taxon>
        <taxon>Eurotiomycetidae</taxon>
        <taxon>Eurotiales</taxon>
        <taxon>Aspergillaceae</taxon>
        <taxon>Penicillium</taxon>
    </lineage>
</organism>
<evidence type="ECO:0000313" key="2">
    <source>
        <dbReference type="EMBL" id="KAJ5338787.1"/>
    </source>
</evidence>
<dbReference type="Pfam" id="PF08728">
    <property type="entry name" value="CRT10"/>
    <property type="match status" value="2"/>
</dbReference>
<feature type="compositionally biased region" description="Low complexity" evidence="1">
    <location>
        <begin position="414"/>
        <end position="424"/>
    </location>
</feature>
<sequence>MASSIETGPSDSPADFEDRLRQYRPHIQVTNIETPQQRFPRHGDHANPQTATWRSNLAALSQRRNLLFTAQGADIYVWIPKGSSQLLGSQPEMIVHPVMNQPHASGYIDLSRPHTINNLIVDDLGVDEVLLLVTDSGNVTGYNVEAIFSAMGRCAKLQHRRPFDGAEVKPFFAENVGQSAWGLAAHKFARLIAVSANTGDITVFAFAMVEDAPGTDNLSTASEISGLDPGWGQSGQPWVLIEDDEQMMELKKKMPDHRTQNLRLTYAGHFENIPCVSFANFDLDPNGTWMVSTDIFNRVLVWKIWEAMGPIRSSSYGIQAHDQPERGWSVLPIDPRRVHQHRLKVDACGCRPQERNEDNRLTFDITGMVDHLTDWTPMVAPSCREPLPTHHILPNDIFSPECIIDTNPKRRAASSEAEVSSTEASPDKSANVSARVNLDRKSTRETEASDESEKSQPPSLRVKRGIPDLVEEANEHLKSYPGLEGESYDVEALLNLQQRFPFHPHNPQFFPIVHFSEHDISLVPYPCDSAVQIVAEAPLSQSWPGRSQYGPIHEACDRMNMIKYVPELGIIIAASQKGRVAIITLTWQAEIGHSFRVDWILPFNSQNTDLDAPKVPLMGMAVSPMPGFEQPLDVPSIPRRFEPKEWLKFDHRLLNPEKDDDPSVPLSDSRSPHNFNLAKDNSGSHSAGQNDSDPDAPPSQSNPLSPNMDEADEDNDPFLTLPELHALASDIYQPHEEWHGWHPSRHYRLLLLFCDGLIMSYEFWHTWKN</sequence>
<protein>
    <submittedName>
        <fullName evidence="2">Uncharacterized protein</fullName>
    </submittedName>
</protein>
<accession>A0A9W9QIV8</accession>
<dbReference type="AlphaFoldDB" id="A0A9W9QIV8"/>
<evidence type="ECO:0000313" key="3">
    <source>
        <dbReference type="Proteomes" id="UP001147695"/>
    </source>
</evidence>
<dbReference type="Proteomes" id="UP001147695">
    <property type="component" value="Unassembled WGS sequence"/>
</dbReference>
<evidence type="ECO:0000256" key="1">
    <source>
        <dbReference type="SAM" id="MobiDB-lite"/>
    </source>
</evidence>
<feature type="compositionally biased region" description="Basic and acidic residues" evidence="1">
    <location>
        <begin position="437"/>
        <end position="454"/>
    </location>
</feature>
<dbReference type="EMBL" id="JAPZBQ010000003">
    <property type="protein sequence ID" value="KAJ5338787.1"/>
    <property type="molecule type" value="Genomic_DNA"/>
</dbReference>
<feature type="region of interest" description="Disordered" evidence="1">
    <location>
        <begin position="409"/>
        <end position="464"/>
    </location>
</feature>
<comment type="caution">
    <text evidence="2">The sequence shown here is derived from an EMBL/GenBank/DDBJ whole genome shotgun (WGS) entry which is preliminary data.</text>
</comment>